<dbReference type="RefSeq" id="WP_088817546.1">
    <property type="nucleotide sequence ID" value="NZ_FYEZ01000001.1"/>
</dbReference>
<keyword evidence="6" id="KW-1003">Cell membrane</keyword>
<evidence type="ECO:0000256" key="2">
    <source>
        <dbReference type="ARBA" id="ARBA00009142"/>
    </source>
</evidence>
<keyword evidence="5 6" id="KW-0472">Membrane</keyword>
<comment type="subcellular location">
    <subcellularLocation>
        <location evidence="6">Cell membrane</location>
        <topology evidence="6">Multi-pass membrane protein</topology>
    </subcellularLocation>
    <subcellularLocation>
        <location evidence="1">Membrane</location>
        <topology evidence="1">Multi-pass membrane protein</topology>
    </subcellularLocation>
</comment>
<dbReference type="Pfam" id="PF01925">
    <property type="entry name" value="TauE"/>
    <property type="match status" value="1"/>
</dbReference>
<gene>
    <name evidence="7" type="ORF">SAMN05445756_0554</name>
</gene>
<dbReference type="Proteomes" id="UP000198122">
    <property type="component" value="Unassembled WGS sequence"/>
</dbReference>
<dbReference type="AlphaFoldDB" id="A0A212T6X8"/>
<dbReference type="InterPro" id="IPR002781">
    <property type="entry name" value="TM_pro_TauE-like"/>
</dbReference>
<proteinExistence type="inferred from homology"/>
<dbReference type="GO" id="GO:0005886">
    <property type="term" value="C:plasma membrane"/>
    <property type="evidence" value="ECO:0007669"/>
    <property type="project" value="UniProtKB-SubCell"/>
</dbReference>
<accession>A0A212T6X8</accession>
<organism evidence="7 8">
    <name type="scientific">Kytococcus aerolatus</name>
    <dbReference type="NCBI Taxonomy" id="592308"/>
    <lineage>
        <taxon>Bacteria</taxon>
        <taxon>Bacillati</taxon>
        <taxon>Actinomycetota</taxon>
        <taxon>Actinomycetes</taxon>
        <taxon>Micrococcales</taxon>
        <taxon>Kytococcaceae</taxon>
        <taxon>Kytococcus</taxon>
    </lineage>
</organism>
<evidence type="ECO:0000256" key="6">
    <source>
        <dbReference type="RuleBase" id="RU363041"/>
    </source>
</evidence>
<name>A0A212T6X8_9MICO</name>
<protein>
    <recommendedName>
        <fullName evidence="6">Probable membrane transporter protein</fullName>
    </recommendedName>
</protein>
<feature type="transmembrane region" description="Helical" evidence="6">
    <location>
        <begin position="217"/>
        <end position="238"/>
    </location>
</feature>
<evidence type="ECO:0000313" key="7">
    <source>
        <dbReference type="EMBL" id="SNC61792.1"/>
    </source>
</evidence>
<keyword evidence="4 6" id="KW-1133">Transmembrane helix</keyword>
<keyword evidence="3 6" id="KW-0812">Transmembrane</keyword>
<evidence type="ECO:0000313" key="8">
    <source>
        <dbReference type="Proteomes" id="UP000198122"/>
    </source>
</evidence>
<feature type="transmembrane region" description="Helical" evidence="6">
    <location>
        <begin position="245"/>
        <end position="262"/>
    </location>
</feature>
<feature type="transmembrane region" description="Helical" evidence="6">
    <location>
        <begin position="150"/>
        <end position="182"/>
    </location>
</feature>
<feature type="transmembrane region" description="Helical" evidence="6">
    <location>
        <begin position="194"/>
        <end position="211"/>
    </location>
</feature>
<reference evidence="7 8" key="1">
    <citation type="submission" date="2017-06" db="EMBL/GenBank/DDBJ databases">
        <authorList>
            <person name="Kim H.J."/>
            <person name="Triplett B.A."/>
        </authorList>
    </citation>
    <scope>NUCLEOTIDE SEQUENCE [LARGE SCALE GENOMIC DNA]</scope>
    <source>
        <strain evidence="7 8">DSM 22179</strain>
    </source>
</reference>
<feature type="transmembrane region" description="Helical" evidence="6">
    <location>
        <begin position="77"/>
        <end position="96"/>
    </location>
</feature>
<dbReference type="PANTHER" id="PTHR43701">
    <property type="entry name" value="MEMBRANE TRANSPORTER PROTEIN MJ0441-RELATED"/>
    <property type="match status" value="1"/>
</dbReference>
<evidence type="ECO:0000256" key="5">
    <source>
        <dbReference type="ARBA" id="ARBA00023136"/>
    </source>
</evidence>
<evidence type="ECO:0000256" key="3">
    <source>
        <dbReference type="ARBA" id="ARBA00022692"/>
    </source>
</evidence>
<feature type="transmembrane region" description="Helical" evidence="6">
    <location>
        <begin position="12"/>
        <end position="43"/>
    </location>
</feature>
<dbReference type="InterPro" id="IPR051598">
    <property type="entry name" value="TSUP/Inactive_protease-like"/>
</dbReference>
<keyword evidence="8" id="KW-1185">Reference proteome</keyword>
<evidence type="ECO:0000256" key="4">
    <source>
        <dbReference type="ARBA" id="ARBA00022989"/>
    </source>
</evidence>
<dbReference type="EMBL" id="FYEZ01000001">
    <property type="protein sequence ID" value="SNC61792.1"/>
    <property type="molecule type" value="Genomic_DNA"/>
</dbReference>
<feature type="transmembrane region" description="Helical" evidence="6">
    <location>
        <begin position="268"/>
        <end position="287"/>
    </location>
</feature>
<comment type="similarity">
    <text evidence="2 6">Belongs to the 4-toluene sulfonate uptake permease (TSUP) (TC 2.A.102) family.</text>
</comment>
<dbReference type="OrthoDB" id="5189995at2"/>
<feature type="transmembrane region" description="Helical" evidence="6">
    <location>
        <begin position="108"/>
        <end position="130"/>
    </location>
</feature>
<sequence>MTELFTGDFLPLLLVSSLIGVVIGLTGMGGGALMTPALVFLGIPPSTAVANDLVAAAVNKSVGATVHAKHGSPHFKLAKWLIIGSVPTAFAGAFIIDNLGDFDVQQTFLKTAIGCTLLITATTYFLRMYLELARGILDDPNAPDPEVRPIPTLLIGTLGGLLVGITSVGSGTLIMVLLLLLYPALSAVKLVGTDLVQAIPLVVSAAIGHVIVNGVDWSILVPLLIGGAPGTFLGARLAAVVPQSIVRRGIVIVLTVSSLAMLGVPSLWVGFSGAALLILGPVVWGLLRMHHGLPAFENEHLPGGRPKAARGRDSE</sequence>
<dbReference type="PANTHER" id="PTHR43701:SF2">
    <property type="entry name" value="MEMBRANE TRANSPORTER PROTEIN YJNA-RELATED"/>
    <property type="match status" value="1"/>
</dbReference>
<evidence type="ECO:0000256" key="1">
    <source>
        <dbReference type="ARBA" id="ARBA00004141"/>
    </source>
</evidence>